<accession>A0A450S2P4</accession>
<dbReference type="EMBL" id="CAADEY010000013">
    <property type="protein sequence ID" value="VFJ45916.1"/>
    <property type="molecule type" value="Genomic_DNA"/>
</dbReference>
<protein>
    <recommendedName>
        <fullName evidence="3">DUF4276 family protein</fullName>
    </recommendedName>
</protein>
<dbReference type="AlphaFoldDB" id="A0A450S2P4"/>
<reference evidence="2" key="1">
    <citation type="submission" date="2019-02" db="EMBL/GenBank/DDBJ databases">
        <authorList>
            <person name="Gruber-Vodicka R. H."/>
            <person name="Seah K. B. B."/>
        </authorList>
    </citation>
    <scope>NUCLEOTIDE SEQUENCE</scope>
    <source>
        <strain evidence="2">BECK_DK161</strain>
    </source>
</reference>
<proteinExistence type="predicted"/>
<name>A0A450S2P4_9GAMM</name>
<sequence length="235" mass="26464">MAGADVVVIAEGQTEEQFIKQVVAPALRPLAIYLKPRLLPTSKVAKGGAVSFDRLKHHARNTLRESPSTILSTFLDLQGLRTDFPDFEKARNIVDVHAHVACLEGALHRTIVEAVDCRPERFLPHIQPFEFEGLLFSDVAALCAVEPEWGRFQGKLEKMRAAFESPEHINGSYDTKPSKRLEDTLSPKYDKTRHGPDAARKITLAVMERECAHFRAWMEKLRRLAGNDSEVRRLG</sequence>
<dbReference type="Pfam" id="PF14103">
    <property type="entry name" value="DUF4276"/>
    <property type="match status" value="1"/>
</dbReference>
<organism evidence="2">
    <name type="scientific">Candidatus Kentrum sp. DK</name>
    <dbReference type="NCBI Taxonomy" id="2126562"/>
    <lineage>
        <taxon>Bacteria</taxon>
        <taxon>Pseudomonadati</taxon>
        <taxon>Pseudomonadota</taxon>
        <taxon>Gammaproteobacteria</taxon>
        <taxon>Candidatus Kentrum</taxon>
    </lineage>
</organism>
<evidence type="ECO:0000313" key="2">
    <source>
        <dbReference type="EMBL" id="VFJ45916.1"/>
    </source>
</evidence>
<gene>
    <name evidence="2" type="ORF">BECKDK2373C_GA0170839_101320</name>
</gene>
<feature type="region of interest" description="Disordered" evidence="1">
    <location>
        <begin position="168"/>
        <end position="196"/>
    </location>
</feature>
<evidence type="ECO:0000256" key="1">
    <source>
        <dbReference type="SAM" id="MobiDB-lite"/>
    </source>
</evidence>
<dbReference type="InterPro" id="IPR025455">
    <property type="entry name" value="DUF4276"/>
</dbReference>
<feature type="compositionally biased region" description="Basic and acidic residues" evidence="1">
    <location>
        <begin position="176"/>
        <end position="196"/>
    </location>
</feature>
<evidence type="ECO:0008006" key="3">
    <source>
        <dbReference type="Google" id="ProtNLM"/>
    </source>
</evidence>